<name>A0A892I898_9BURK</name>
<gene>
    <name evidence="1" type="ORF">I6K02_01645</name>
</gene>
<sequence length="132" mass="14178">MNSTFSSASAFMSTVAPMESLSGGERGSDVENSALGMFILTFRIFGKKLIGCSLPGLWLGFKRRVQLKGGLLGPASNETITSCCEPPTIAGRDWAVKQNIPQRIMGAVKRRAHTARMPRAAPVPIPTRAKIC</sequence>
<dbReference type="GeneID" id="93128492"/>
<organism evidence="1 2">
    <name type="scientific">Burkholderia dolosa</name>
    <dbReference type="NCBI Taxonomy" id="152500"/>
    <lineage>
        <taxon>Bacteria</taxon>
        <taxon>Pseudomonadati</taxon>
        <taxon>Pseudomonadota</taxon>
        <taxon>Betaproteobacteria</taxon>
        <taxon>Burkholderiales</taxon>
        <taxon>Burkholderiaceae</taxon>
        <taxon>Burkholderia</taxon>
        <taxon>Burkholderia cepacia complex</taxon>
    </lineage>
</organism>
<evidence type="ECO:0000313" key="1">
    <source>
        <dbReference type="EMBL" id="QRO78972.1"/>
    </source>
</evidence>
<reference evidence="1 2" key="1">
    <citation type="submission" date="2021-02" db="EMBL/GenBank/DDBJ databases">
        <title>FDA dAtabase for Regulatory Grade micrObial Sequences (FDA-ARGOS): Supporting development and validation of Infectious Disease Dx tests.</title>
        <authorList>
            <person name="Minogue T."/>
            <person name="Wolcott M."/>
            <person name="Wasieloski L."/>
            <person name="Aguilar W."/>
            <person name="Moore D."/>
            <person name="Jaissle J."/>
            <person name="Tallon L."/>
            <person name="Sadzewicz L."/>
            <person name="Zhao X."/>
            <person name="Boylan J."/>
            <person name="Ott S."/>
            <person name="Bowen H."/>
            <person name="Vavikolanu K."/>
            <person name="Mehta A."/>
            <person name="Aluvathingal J."/>
            <person name="Nadendla S."/>
            <person name="Yan Y."/>
            <person name="Sichtig H."/>
        </authorList>
    </citation>
    <scope>NUCLEOTIDE SEQUENCE [LARGE SCALE GENOMIC DNA]</scope>
    <source>
        <strain evidence="1 2">FDAARGOS_1272</strain>
    </source>
</reference>
<evidence type="ECO:0000313" key="2">
    <source>
        <dbReference type="Proteomes" id="UP000625568"/>
    </source>
</evidence>
<dbReference type="Proteomes" id="UP000625568">
    <property type="component" value="Chromosome 1"/>
</dbReference>
<keyword evidence="2" id="KW-1185">Reference proteome</keyword>
<dbReference type="RefSeq" id="WP_162487090.1">
    <property type="nucleotide sequence ID" value="NZ_CABVPR010000046.1"/>
</dbReference>
<dbReference type="EMBL" id="CP069482">
    <property type="protein sequence ID" value="QRO78972.1"/>
    <property type="molecule type" value="Genomic_DNA"/>
</dbReference>
<accession>A0A892I898</accession>
<dbReference type="AlphaFoldDB" id="A0A892I898"/>
<protein>
    <submittedName>
        <fullName evidence="1">Uncharacterized protein</fullName>
    </submittedName>
</protein>
<proteinExistence type="predicted"/>